<evidence type="ECO:0000313" key="4">
    <source>
        <dbReference type="Proteomes" id="UP000184368"/>
    </source>
</evidence>
<sequence>MKPMFRLALATFFLGALASCSKTDNGEGEVVPPRVMVLHASPDAPAVDIRVNNQVAVQALAFPSNTPYVAVNAGSNNVKVSPAGTNVNVIDANLNFEGGKVYSVFAIDSVSKLKAAVLEDNLATPAAGKAHLRFLHFSPNAPAVDIAVTGGPVLFANRAFNDQSANTSLSAFTPVDAGTYNLEVRLAGTNTVVLALPNVAVTAGKIYTVFARGNVGGTGAQALGAQVIANN</sequence>
<feature type="signal peptide" evidence="1">
    <location>
        <begin position="1"/>
        <end position="18"/>
    </location>
</feature>
<name>A0A1M4Y603_9BACT</name>
<dbReference type="RefSeq" id="WP_073041320.1">
    <property type="nucleotide sequence ID" value="NZ_FQUO01000004.1"/>
</dbReference>
<dbReference type="AlphaFoldDB" id="A0A1M4Y603"/>
<evidence type="ECO:0000256" key="1">
    <source>
        <dbReference type="SAM" id="SignalP"/>
    </source>
</evidence>
<dbReference type="Pfam" id="PF14344">
    <property type="entry name" value="DUF4397"/>
    <property type="match status" value="1"/>
</dbReference>
<feature type="domain" description="DUF4397" evidence="2">
    <location>
        <begin position="34"/>
        <end position="147"/>
    </location>
</feature>
<feature type="chain" id="PRO_5012793230" description="DUF4397 domain-containing protein" evidence="1">
    <location>
        <begin position="19"/>
        <end position="231"/>
    </location>
</feature>
<keyword evidence="4" id="KW-1185">Reference proteome</keyword>
<dbReference type="PROSITE" id="PS51257">
    <property type="entry name" value="PROKAR_LIPOPROTEIN"/>
    <property type="match status" value="1"/>
</dbReference>
<dbReference type="STRING" id="1302690.BUE76_15025"/>
<protein>
    <recommendedName>
        <fullName evidence="2">DUF4397 domain-containing protein</fullName>
    </recommendedName>
</protein>
<evidence type="ECO:0000313" key="3">
    <source>
        <dbReference type="EMBL" id="SHF01237.1"/>
    </source>
</evidence>
<dbReference type="EMBL" id="FQUO01000004">
    <property type="protein sequence ID" value="SHF01237.1"/>
    <property type="molecule type" value="Genomic_DNA"/>
</dbReference>
<proteinExistence type="predicted"/>
<dbReference type="Proteomes" id="UP000184368">
    <property type="component" value="Unassembled WGS sequence"/>
</dbReference>
<accession>A0A1M4Y603</accession>
<organism evidence="3 4">
    <name type="scientific">Cnuella takakiae</name>
    <dbReference type="NCBI Taxonomy" id="1302690"/>
    <lineage>
        <taxon>Bacteria</taxon>
        <taxon>Pseudomonadati</taxon>
        <taxon>Bacteroidota</taxon>
        <taxon>Chitinophagia</taxon>
        <taxon>Chitinophagales</taxon>
        <taxon>Chitinophagaceae</taxon>
        <taxon>Cnuella</taxon>
    </lineage>
</organism>
<keyword evidence="1" id="KW-0732">Signal</keyword>
<evidence type="ECO:0000259" key="2">
    <source>
        <dbReference type="Pfam" id="PF14344"/>
    </source>
</evidence>
<dbReference type="OrthoDB" id="9792011at2"/>
<reference evidence="3 4" key="1">
    <citation type="submission" date="2016-11" db="EMBL/GenBank/DDBJ databases">
        <authorList>
            <person name="Jaros S."/>
            <person name="Januszkiewicz K."/>
            <person name="Wedrychowicz H."/>
        </authorList>
    </citation>
    <scope>NUCLEOTIDE SEQUENCE [LARGE SCALE GENOMIC DNA]</scope>
    <source>
        <strain evidence="3 4">DSM 26897</strain>
    </source>
</reference>
<dbReference type="InterPro" id="IPR025510">
    <property type="entry name" value="DUF4397"/>
</dbReference>
<gene>
    <name evidence="3" type="ORF">SAMN05444008_104169</name>
</gene>